<feature type="domain" description="Protein NO VEIN C-terminal" evidence="1">
    <location>
        <begin position="213"/>
        <end position="281"/>
    </location>
</feature>
<accession>A0ABQ3AZL9</accession>
<gene>
    <name evidence="2" type="ORF">GCM10010326_76280</name>
</gene>
<evidence type="ECO:0000259" key="1">
    <source>
        <dbReference type="Pfam" id="PF13020"/>
    </source>
</evidence>
<sequence length="330" mass="36550">MVSEALFVMIHVGQKVGHQRNLEHGMTTRSWGFPRKQDWYGRRVPDFAVLVTGAAPRVQPEEWKAKSARMVLCKVQVGVYEGTAPHWPDEVVEERVIYPYRLGLEPLAVLDDASLGPGGPLSAEASEAARRSGTQQGVGYLVSMDPQPLLDAAGIDTHWAADHDVPLAATPGVTIEQLEGRNSPQRGRRGAGRQMDPAKRKAVELYAEEKAVTHYEHPDRGWTAHKVGKPYDLRLEQPGLERRVEVKGTTGAPTSVELTVNEVFHARDTRHTVDLFIVSDIRVTKTNGTYHCSGGDVLLLEDWQPAEDDLRPTRYQYLVPQPAAAPSPHN</sequence>
<protein>
    <recommendedName>
        <fullName evidence="1">Protein NO VEIN C-terminal domain-containing protein</fullName>
    </recommendedName>
</protein>
<comment type="caution">
    <text evidence="2">The sequence shown here is derived from an EMBL/GenBank/DDBJ whole genome shotgun (WGS) entry which is preliminary data.</text>
</comment>
<proteinExistence type="predicted"/>
<dbReference type="EMBL" id="BMUU01000024">
    <property type="protein sequence ID" value="GGY70811.1"/>
    <property type="molecule type" value="Genomic_DNA"/>
</dbReference>
<evidence type="ECO:0000313" key="2">
    <source>
        <dbReference type="EMBL" id="GGY70811.1"/>
    </source>
</evidence>
<reference evidence="3" key="1">
    <citation type="journal article" date="2019" name="Int. J. Syst. Evol. Microbiol.">
        <title>The Global Catalogue of Microorganisms (GCM) 10K type strain sequencing project: providing services to taxonomists for standard genome sequencing and annotation.</title>
        <authorList>
            <consortium name="The Broad Institute Genomics Platform"/>
            <consortium name="The Broad Institute Genome Sequencing Center for Infectious Disease"/>
            <person name="Wu L."/>
            <person name="Ma J."/>
        </authorList>
    </citation>
    <scope>NUCLEOTIDE SEQUENCE [LARGE SCALE GENOMIC DNA]</scope>
    <source>
        <strain evidence="3">JCM 4594</strain>
    </source>
</reference>
<dbReference type="Proteomes" id="UP000600946">
    <property type="component" value="Unassembled WGS sequence"/>
</dbReference>
<keyword evidence="3" id="KW-1185">Reference proteome</keyword>
<dbReference type="Pfam" id="PF13020">
    <property type="entry name" value="NOV_C"/>
    <property type="match status" value="1"/>
</dbReference>
<dbReference type="InterPro" id="IPR024975">
    <property type="entry name" value="NOV_C"/>
</dbReference>
<evidence type="ECO:0000313" key="3">
    <source>
        <dbReference type="Proteomes" id="UP000600946"/>
    </source>
</evidence>
<name>A0ABQ3AZL9_9ACTN</name>
<dbReference type="RefSeq" id="WP_190029550.1">
    <property type="nucleotide sequence ID" value="NZ_BMUU01000024.1"/>
</dbReference>
<organism evidence="2 3">
    <name type="scientific">Streptomyces xanthochromogenes</name>
    <dbReference type="NCBI Taxonomy" id="67384"/>
    <lineage>
        <taxon>Bacteria</taxon>
        <taxon>Bacillati</taxon>
        <taxon>Actinomycetota</taxon>
        <taxon>Actinomycetes</taxon>
        <taxon>Kitasatosporales</taxon>
        <taxon>Streptomycetaceae</taxon>
        <taxon>Streptomyces</taxon>
    </lineage>
</organism>
<dbReference type="GeneID" id="96295454"/>